<dbReference type="Pfam" id="PF13302">
    <property type="entry name" value="Acetyltransf_3"/>
    <property type="match status" value="1"/>
</dbReference>
<dbReference type="InterPro" id="IPR016181">
    <property type="entry name" value="Acyl_CoA_acyltransferase"/>
</dbReference>
<dbReference type="PROSITE" id="PS51186">
    <property type="entry name" value="GNAT"/>
    <property type="match status" value="1"/>
</dbReference>
<keyword evidence="2" id="KW-0012">Acyltransferase</keyword>
<dbReference type="EMBL" id="JBHUMM010000023">
    <property type="protein sequence ID" value="MFD2671970.1"/>
    <property type="molecule type" value="Genomic_DNA"/>
</dbReference>
<sequence length="179" mass="21648">MLRFIKLKEQHLEQVLQWRTLPEVTQYMFTDVPFDMEKHTAWFNRVEQDSTHKYWLISIQNELIGVVSLNHIDWHHRRCSWAYYIGEAKHRLIGGMLAPYVYNYAFHQLQMKKVMGEVMEGNENVRKIHLLQGCREVGILRDHIYKYGNYHDVYVFEMLDTQWKELGKRYGDCEASFEE</sequence>
<dbReference type="NCBIfam" id="TIGR03585">
    <property type="entry name" value="PseH"/>
    <property type="match status" value="1"/>
</dbReference>
<accession>A0ABW5RBH0</accession>
<dbReference type="PANTHER" id="PTHR43415:SF3">
    <property type="entry name" value="GNAT-FAMILY ACETYLTRANSFERASE"/>
    <property type="match status" value="1"/>
</dbReference>
<keyword evidence="2" id="KW-0808">Transferase</keyword>
<name>A0ABW5RBH0_9BACL</name>
<dbReference type="InterPro" id="IPR000182">
    <property type="entry name" value="GNAT_dom"/>
</dbReference>
<dbReference type="PANTHER" id="PTHR43415">
    <property type="entry name" value="SPERMIDINE N(1)-ACETYLTRANSFERASE"/>
    <property type="match status" value="1"/>
</dbReference>
<dbReference type="SUPFAM" id="SSF55729">
    <property type="entry name" value="Acyl-CoA N-acyltransferases (Nat)"/>
    <property type="match status" value="1"/>
</dbReference>
<proteinExistence type="predicted"/>
<reference evidence="3" key="1">
    <citation type="journal article" date="2019" name="Int. J. Syst. Evol. Microbiol.">
        <title>The Global Catalogue of Microorganisms (GCM) 10K type strain sequencing project: providing services to taxonomists for standard genome sequencing and annotation.</title>
        <authorList>
            <consortium name="The Broad Institute Genomics Platform"/>
            <consortium name="The Broad Institute Genome Sequencing Center for Infectious Disease"/>
            <person name="Wu L."/>
            <person name="Ma J."/>
        </authorList>
    </citation>
    <scope>NUCLEOTIDE SEQUENCE [LARGE SCALE GENOMIC DNA]</scope>
    <source>
        <strain evidence="3">KCTC 33676</strain>
    </source>
</reference>
<protein>
    <submittedName>
        <fullName evidence="2">UDP-4-amino-4, 6-dideoxy-N-acetyl-beta-L-altrosamine N-acetyltransferase</fullName>
        <ecNumber evidence="2">2.3.1.202</ecNumber>
    </submittedName>
</protein>
<dbReference type="Gene3D" id="3.40.630.30">
    <property type="match status" value="1"/>
</dbReference>
<gene>
    <name evidence="2" type="primary">pseH</name>
    <name evidence="2" type="ORF">ACFSUC_10175</name>
</gene>
<evidence type="ECO:0000313" key="2">
    <source>
        <dbReference type="EMBL" id="MFD2671970.1"/>
    </source>
</evidence>
<dbReference type="InterPro" id="IPR020036">
    <property type="entry name" value="PseH"/>
</dbReference>
<dbReference type="Proteomes" id="UP001597497">
    <property type="component" value="Unassembled WGS sequence"/>
</dbReference>
<comment type="caution">
    <text evidence="2">The sequence shown here is derived from an EMBL/GenBank/DDBJ whole genome shotgun (WGS) entry which is preliminary data.</text>
</comment>
<dbReference type="GO" id="GO:0016746">
    <property type="term" value="F:acyltransferase activity"/>
    <property type="evidence" value="ECO:0007669"/>
    <property type="project" value="UniProtKB-KW"/>
</dbReference>
<dbReference type="RefSeq" id="WP_379929445.1">
    <property type="nucleotide sequence ID" value="NZ_JBHUMM010000023.1"/>
</dbReference>
<evidence type="ECO:0000313" key="3">
    <source>
        <dbReference type="Proteomes" id="UP001597497"/>
    </source>
</evidence>
<dbReference type="EC" id="2.3.1.202" evidence="2"/>
<feature type="domain" description="N-acetyltransferase" evidence="1">
    <location>
        <begin position="2"/>
        <end position="160"/>
    </location>
</feature>
<keyword evidence="3" id="KW-1185">Reference proteome</keyword>
<evidence type="ECO:0000259" key="1">
    <source>
        <dbReference type="PROSITE" id="PS51186"/>
    </source>
</evidence>
<organism evidence="2 3">
    <name type="scientific">Marinicrinis sediminis</name>
    <dbReference type="NCBI Taxonomy" id="1652465"/>
    <lineage>
        <taxon>Bacteria</taxon>
        <taxon>Bacillati</taxon>
        <taxon>Bacillota</taxon>
        <taxon>Bacilli</taxon>
        <taxon>Bacillales</taxon>
        <taxon>Paenibacillaceae</taxon>
    </lineage>
</organism>